<keyword evidence="11" id="KW-0472">Membrane</keyword>
<keyword evidence="5" id="KW-0964">Secreted</keyword>
<evidence type="ECO:0000256" key="5">
    <source>
        <dbReference type="ARBA" id="ARBA00022525"/>
    </source>
</evidence>
<dbReference type="Proteomes" id="UP000326924">
    <property type="component" value="Unassembled WGS sequence"/>
</dbReference>
<keyword evidence="4" id="KW-1003">Cell membrane</keyword>
<evidence type="ECO:0000256" key="13">
    <source>
        <dbReference type="ARBA" id="ARBA00023180"/>
    </source>
</evidence>
<dbReference type="OrthoDB" id="3065412at2759"/>
<dbReference type="PANTHER" id="PTHR37928:SF2">
    <property type="entry name" value="GPI ANCHORED CFEM DOMAIN PROTEIN (AFU_ORTHOLOGUE AFUA_6G10580)"/>
    <property type="match status" value="1"/>
</dbReference>
<keyword evidence="6 15" id="KW-0349">Heme</keyword>
<dbReference type="GO" id="GO:0098552">
    <property type="term" value="C:side of membrane"/>
    <property type="evidence" value="ECO:0007669"/>
    <property type="project" value="UniProtKB-KW"/>
</dbReference>
<evidence type="ECO:0000256" key="14">
    <source>
        <dbReference type="ARBA" id="ARBA00023288"/>
    </source>
</evidence>
<evidence type="ECO:0000256" key="11">
    <source>
        <dbReference type="ARBA" id="ARBA00023136"/>
    </source>
</evidence>
<comment type="similarity">
    <text evidence="3">Belongs to the RBT5 family.</text>
</comment>
<feature type="signal peptide" evidence="17">
    <location>
        <begin position="1"/>
        <end position="18"/>
    </location>
</feature>
<keyword evidence="8 15" id="KW-0479">Metal-binding</keyword>
<evidence type="ECO:0000256" key="10">
    <source>
        <dbReference type="ARBA" id="ARBA00023004"/>
    </source>
</evidence>
<evidence type="ECO:0000256" key="1">
    <source>
        <dbReference type="ARBA" id="ARBA00004609"/>
    </source>
</evidence>
<feature type="region of interest" description="Disordered" evidence="16">
    <location>
        <begin position="107"/>
        <end position="144"/>
    </location>
</feature>
<evidence type="ECO:0000256" key="3">
    <source>
        <dbReference type="ARBA" id="ARBA00010031"/>
    </source>
</evidence>
<protein>
    <recommendedName>
        <fullName evidence="18">CFEM domain-containing protein</fullName>
    </recommendedName>
</protein>
<dbReference type="AlphaFoldDB" id="A0A5J5EX77"/>
<dbReference type="EMBL" id="VXIS01000098">
    <property type="protein sequence ID" value="KAA8905563.1"/>
    <property type="molecule type" value="Genomic_DNA"/>
</dbReference>
<evidence type="ECO:0000256" key="17">
    <source>
        <dbReference type="SAM" id="SignalP"/>
    </source>
</evidence>
<comment type="caution">
    <text evidence="15">Lacks conserved residue(s) required for the propagation of feature annotation.</text>
</comment>
<name>A0A5J5EX77_9PEZI</name>
<evidence type="ECO:0000256" key="2">
    <source>
        <dbReference type="ARBA" id="ARBA00004613"/>
    </source>
</evidence>
<evidence type="ECO:0000313" key="19">
    <source>
        <dbReference type="EMBL" id="KAA8905563.1"/>
    </source>
</evidence>
<keyword evidence="9 17" id="KW-0732">Signal</keyword>
<dbReference type="InterPro" id="IPR051735">
    <property type="entry name" value="CFEM_domain"/>
</dbReference>
<keyword evidence="14" id="KW-0449">Lipoprotein</keyword>
<feature type="disulfide bond" evidence="15">
    <location>
        <begin position="42"/>
        <end position="49"/>
    </location>
</feature>
<evidence type="ECO:0000256" key="4">
    <source>
        <dbReference type="ARBA" id="ARBA00022475"/>
    </source>
</evidence>
<dbReference type="InParanoid" id="A0A5J5EX77"/>
<dbReference type="GO" id="GO:0046872">
    <property type="term" value="F:metal ion binding"/>
    <property type="evidence" value="ECO:0007669"/>
    <property type="project" value="UniProtKB-UniRule"/>
</dbReference>
<feature type="domain" description="CFEM" evidence="18">
    <location>
        <begin position="1"/>
        <end position="111"/>
    </location>
</feature>
<dbReference type="GO" id="GO:0005576">
    <property type="term" value="C:extracellular region"/>
    <property type="evidence" value="ECO:0007669"/>
    <property type="project" value="UniProtKB-SubCell"/>
</dbReference>
<keyword evidence="12 15" id="KW-1015">Disulfide bond</keyword>
<evidence type="ECO:0000313" key="20">
    <source>
        <dbReference type="Proteomes" id="UP000326924"/>
    </source>
</evidence>
<feature type="disulfide bond" evidence="15">
    <location>
        <begin position="51"/>
        <end position="84"/>
    </location>
</feature>
<evidence type="ECO:0000256" key="12">
    <source>
        <dbReference type="ARBA" id="ARBA00023157"/>
    </source>
</evidence>
<sequence>MKYSVAILFAAAAALVNAQFDGLPTCAQTCAMSGMNANSSGCKTGDIKCICSDKNFMETINSCIQTVCSKADQEKTITFAEALCKKAGAEIPSSVISSLTAHETAPASASASGSGHHASATATSTGGASATASKPPTASSTSGAAGKVVPGLGLGAAAAALFLL</sequence>
<accession>A0A5J5EX77</accession>
<dbReference type="PROSITE" id="PS52012">
    <property type="entry name" value="CFEM"/>
    <property type="match status" value="1"/>
</dbReference>
<dbReference type="Pfam" id="PF05730">
    <property type="entry name" value="CFEM"/>
    <property type="match status" value="1"/>
</dbReference>
<evidence type="ECO:0000256" key="7">
    <source>
        <dbReference type="ARBA" id="ARBA00022622"/>
    </source>
</evidence>
<dbReference type="PANTHER" id="PTHR37928">
    <property type="entry name" value="CFEM DOMAIN PROTEIN (AFU_ORTHOLOGUE AFUA_6G14090)"/>
    <property type="match status" value="1"/>
</dbReference>
<evidence type="ECO:0000259" key="18">
    <source>
        <dbReference type="PROSITE" id="PS52012"/>
    </source>
</evidence>
<evidence type="ECO:0000256" key="15">
    <source>
        <dbReference type="PROSITE-ProRule" id="PRU01356"/>
    </source>
</evidence>
<proteinExistence type="inferred from homology"/>
<comment type="subcellular location">
    <subcellularLocation>
        <location evidence="1">Cell membrane</location>
        <topology evidence="1">Lipid-anchor</topology>
        <topology evidence="1">GPI-anchor</topology>
    </subcellularLocation>
    <subcellularLocation>
        <location evidence="2">Secreted</location>
    </subcellularLocation>
</comment>
<evidence type="ECO:0000256" key="16">
    <source>
        <dbReference type="SAM" id="MobiDB-lite"/>
    </source>
</evidence>
<dbReference type="InterPro" id="IPR008427">
    <property type="entry name" value="Extracellular_membr_CFEM_dom"/>
</dbReference>
<evidence type="ECO:0000256" key="9">
    <source>
        <dbReference type="ARBA" id="ARBA00022729"/>
    </source>
</evidence>
<gene>
    <name evidence="19" type="ORF">FN846DRAFT_950453</name>
</gene>
<comment type="caution">
    <text evidence="19">The sequence shown here is derived from an EMBL/GenBank/DDBJ whole genome shotgun (WGS) entry which is preliminary data.</text>
</comment>
<keyword evidence="13" id="KW-0325">Glycoprotein</keyword>
<feature type="chain" id="PRO_5023890687" description="CFEM domain-containing protein" evidence="17">
    <location>
        <begin position="19"/>
        <end position="164"/>
    </location>
</feature>
<keyword evidence="7" id="KW-0336">GPI-anchor</keyword>
<dbReference type="SMART" id="SM00747">
    <property type="entry name" value="CFEM"/>
    <property type="match status" value="1"/>
</dbReference>
<evidence type="ECO:0000256" key="8">
    <source>
        <dbReference type="ARBA" id="ARBA00022723"/>
    </source>
</evidence>
<reference evidence="19 20" key="1">
    <citation type="submission" date="2019-09" db="EMBL/GenBank/DDBJ databases">
        <title>Draft genome of the ectomycorrhizal ascomycete Sphaerosporella brunnea.</title>
        <authorList>
            <consortium name="DOE Joint Genome Institute"/>
            <person name="Benucci G.M."/>
            <person name="Marozzi G."/>
            <person name="Antonielli L."/>
            <person name="Sanchez S."/>
            <person name="Marco P."/>
            <person name="Wang X."/>
            <person name="Falini L.B."/>
            <person name="Barry K."/>
            <person name="Haridas S."/>
            <person name="Lipzen A."/>
            <person name="Labutti K."/>
            <person name="Grigoriev I.V."/>
            <person name="Murat C."/>
            <person name="Martin F."/>
            <person name="Albertini E."/>
            <person name="Donnini D."/>
            <person name="Bonito G."/>
        </authorList>
    </citation>
    <scope>NUCLEOTIDE SEQUENCE [LARGE SCALE GENOMIC DNA]</scope>
    <source>
        <strain evidence="19 20">Sb_GMNB300</strain>
    </source>
</reference>
<evidence type="ECO:0000256" key="6">
    <source>
        <dbReference type="ARBA" id="ARBA00022617"/>
    </source>
</evidence>
<dbReference type="GO" id="GO:0005886">
    <property type="term" value="C:plasma membrane"/>
    <property type="evidence" value="ECO:0007669"/>
    <property type="project" value="UniProtKB-SubCell"/>
</dbReference>
<keyword evidence="10 15" id="KW-0408">Iron</keyword>
<feature type="binding site" description="axial binding residue" evidence="15">
    <location>
        <position position="46"/>
    </location>
    <ligand>
        <name>heme</name>
        <dbReference type="ChEBI" id="CHEBI:30413"/>
    </ligand>
    <ligandPart>
        <name>Fe</name>
        <dbReference type="ChEBI" id="CHEBI:18248"/>
    </ligandPart>
</feature>
<keyword evidence="20" id="KW-1185">Reference proteome</keyword>
<organism evidence="19 20">
    <name type="scientific">Sphaerosporella brunnea</name>
    <dbReference type="NCBI Taxonomy" id="1250544"/>
    <lineage>
        <taxon>Eukaryota</taxon>
        <taxon>Fungi</taxon>
        <taxon>Dikarya</taxon>
        <taxon>Ascomycota</taxon>
        <taxon>Pezizomycotina</taxon>
        <taxon>Pezizomycetes</taxon>
        <taxon>Pezizales</taxon>
        <taxon>Pyronemataceae</taxon>
        <taxon>Sphaerosporella</taxon>
    </lineage>
</organism>